<proteinExistence type="predicted"/>
<sequence length="102" mass="11364">ANLIKDIRKEWKTPDLPVVIGVSGFGGRNQKVDRRLGIIAAQHAVAKRKEFAGTVASVETRDFFRPAEESPSRQGYHWNGNAETYYLIGEGMGKAMMTLLEN</sequence>
<dbReference type="EMBL" id="UINC01107795">
    <property type="protein sequence ID" value="SVC73437.1"/>
    <property type="molecule type" value="Genomic_DNA"/>
</dbReference>
<dbReference type="AlphaFoldDB" id="A0A382PKS0"/>
<dbReference type="Gene3D" id="3.40.50.1110">
    <property type="entry name" value="SGNH hydrolase"/>
    <property type="match status" value="1"/>
</dbReference>
<name>A0A382PKS0_9ZZZZ</name>
<organism evidence="1">
    <name type="scientific">marine metagenome</name>
    <dbReference type="NCBI Taxonomy" id="408172"/>
    <lineage>
        <taxon>unclassified sequences</taxon>
        <taxon>metagenomes</taxon>
        <taxon>ecological metagenomes</taxon>
    </lineage>
</organism>
<accession>A0A382PKS0</accession>
<protein>
    <recommendedName>
        <fullName evidence="2">Sialate O-acetylesterase domain-containing protein</fullName>
    </recommendedName>
</protein>
<dbReference type="InterPro" id="IPR036514">
    <property type="entry name" value="SGNH_hydro_sf"/>
</dbReference>
<evidence type="ECO:0008006" key="2">
    <source>
        <dbReference type="Google" id="ProtNLM"/>
    </source>
</evidence>
<evidence type="ECO:0000313" key="1">
    <source>
        <dbReference type="EMBL" id="SVC73437.1"/>
    </source>
</evidence>
<reference evidence="1" key="1">
    <citation type="submission" date="2018-05" db="EMBL/GenBank/DDBJ databases">
        <authorList>
            <person name="Lanie J.A."/>
            <person name="Ng W.-L."/>
            <person name="Kazmierczak K.M."/>
            <person name="Andrzejewski T.M."/>
            <person name="Davidsen T.M."/>
            <person name="Wayne K.J."/>
            <person name="Tettelin H."/>
            <person name="Glass J.I."/>
            <person name="Rusch D."/>
            <person name="Podicherti R."/>
            <person name="Tsui H.-C.T."/>
            <person name="Winkler M.E."/>
        </authorList>
    </citation>
    <scope>NUCLEOTIDE SEQUENCE</scope>
</reference>
<feature type="non-terminal residue" evidence="1">
    <location>
        <position position="1"/>
    </location>
</feature>
<gene>
    <name evidence="1" type="ORF">METZ01_LOCUS326291</name>
</gene>